<dbReference type="Gene3D" id="2.60.40.1120">
    <property type="entry name" value="Carboxypeptidase-like, regulatory domain"/>
    <property type="match status" value="1"/>
</dbReference>
<feature type="chain" id="PRO_5011521742" evidence="4">
    <location>
        <begin position="23"/>
        <end position="805"/>
    </location>
</feature>
<organism evidence="6 7">
    <name type="scientific">Bizionia echini</name>
    <dbReference type="NCBI Taxonomy" id="649333"/>
    <lineage>
        <taxon>Bacteria</taxon>
        <taxon>Pseudomonadati</taxon>
        <taxon>Bacteroidota</taxon>
        <taxon>Flavobacteriia</taxon>
        <taxon>Flavobacteriales</taxon>
        <taxon>Flavobacteriaceae</taxon>
        <taxon>Bizionia</taxon>
    </lineage>
</organism>
<sequence length="805" mass="91382">MKIKSLLVLNFFSLFVSLSVFSQSFSVSGKLVDLEKQPISYANILLLSSQDSTAIKGTTSLDDGSFNIENVSAESYTLKISFVGFKDVLIPIQITDSDYVMAEVTLEESAESLNEVSIIANKPTLKKEVDRLVFSVANTALSDGNMKEVLKNTPSVLILDNSLMVRNATPTVYINDRKVHLSDAELLQLLEGTPANSIKSIEVITNPPAKYDAESGVVLNIIMTRNLATGYRGTAFANFTQGTYSRYNAGISNFYKTDKINVFASYSYTDDKIARVSDERVNYRDNTGVYERWYSDIDRTTWSQTHTLNTNFDYFINDKNTISFSANLLYLPEFEYITKGHTDVLDSGFNQLYNFNNENNSNDDKYNFGFDLDYDLKFDNGSSLSLNTHFTTYDYHRDQQVQSVYNDVNNNFDFRNLFSTTSDQNTLINTVQADYSLPINDTSSFAVGTKASFVNTDSQLNQYNLQGSSFVSDVTNSNAFDYSESVLAAYASFDKNWEKWSLSLGLRVEQTDTEGKSVVTNNTISQDYFNWFPTANISYQASEKISVYSNYNRSIGRPDFQSLNPFKFFLNDNTIVTGNPNLQPTVTDHFVIGASLNSSFFVEAYYKNMDANAMELPLQDNVNNLLIYTPTNLTKTTEFGFDLVGVFDITDRWNVYAVTSFYNTEDEITLNNELLKMDTWSNYSMMSNFLTFLKDNSLTANFSLIYVSKYQQGFQTIDSRLISDLSIKKSILNNRGSVTLTFADLFNTQNYTVTSRYLNQDNSRFLNQDNRYIKLGFSYKFGNTGLSTNQRTKELQERDRLEKGE</sequence>
<dbReference type="InterPro" id="IPR036942">
    <property type="entry name" value="Beta-barrel_TonB_sf"/>
</dbReference>
<keyword evidence="3" id="KW-0998">Cell outer membrane</keyword>
<dbReference type="Pfam" id="PF14905">
    <property type="entry name" value="OMP_b-brl_3"/>
    <property type="match status" value="1"/>
</dbReference>
<feature type="signal peptide" evidence="4">
    <location>
        <begin position="1"/>
        <end position="22"/>
    </location>
</feature>
<reference evidence="7" key="1">
    <citation type="submission" date="2016-10" db="EMBL/GenBank/DDBJ databases">
        <authorList>
            <person name="Varghese N."/>
            <person name="Submissions S."/>
        </authorList>
    </citation>
    <scope>NUCLEOTIDE SEQUENCE [LARGE SCALE GENOMIC DNA]</scope>
    <source>
        <strain evidence="7">DSM 23925</strain>
    </source>
</reference>
<protein>
    <submittedName>
        <fullName evidence="6">Outer membrane receptor proteins, mostly Fe transport</fullName>
    </submittedName>
</protein>
<dbReference type="Proteomes" id="UP000198705">
    <property type="component" value="Unassembled WGS sequence"/>
</dbReference>
<dbReference type="InterPro" id="IPR041700">
    <property type="entry name" value="OMP_b-brl_3"/>
</dbReference>
<gene>
    <name evidence="6" type="ORF">SAMN04487989_101681</name>
</gene>
<dbReference type="OrthoDB" id="8764943at2"/>
<keyword evidence="7" id="KW-1185">Reference proteome</keyword>
<feature type="domain" description="Outer membrane protein beta-barrel" evidence="5">
    <location>
        <begin position="377"/>
        <end position="779"/>
    </location>
</feature>
<evidence type="ECO:0000256" key="1">
    <source>
        <dbReference type="ARBA" id="ARBA00004442"/>
    </source>
</evidence>
<name>A0A1I4ZB71_9FLAO</name>
<evidence type="ECO:0000256" key="2">
    <source>
        <dbReference type="ARBA" id="ARBA00023136"/>
    </source>
</evidence>
<dbReference type="RefSeq" id="WP_092206219.1">
    <property type="nucleotide sequence ID" value="NZ_FOVN01000001.1"/>
</dbReference>
<dbReference type="InterPro" id="IPR008969">
    <property type="entry name" value="CarboxyPept-like_regulatory"/>
</dbReference>
<dbReference type="Gene3D" id="2.40.170.20">
    <property type="entry name" value="TonB-dependent receptor, beta-barrel domain"/>
    <property type="match status" value="1"/>
</dbReference>
<dbReference type="Pfam" id="PF13715">
    <property type="entry name" value="CarbopepD_reg_2"/>
    <property type="match status" value="1"/>
</dbReference>
<evidence type="ECO:0000259" key="5">
    <source>
        <dbReference type="Pfam" id="PF14905"/>
    </source>
</evidence>
<proteinExistence type="predicted"/>
<evidence type="ECO:0000313" key="7">
    <source>
        <dbReference type="Proteomes" id="UP000198705"/>
    </source>
</evidence>
<dbReference type="GO" id="GO:0009279">
    <property type="term" value="C:cell outer membrane"/>
    <property type="evidence" value="ECO:0007669"/>
    <property type="project" value="UniProtKB-SubCell"/>
</dbReference>
<keyword evidence="6" id="KW-0675">Receptor</keyword>
<comment type="subcellular location">
    <subcellularLocation>
        <location evidence="1">Cell outer membrane</location>
    </subcellularLocation>
</comment>
<dbReference type="EMBL" id="FOVN01000001">
    <property type="protein sequence ID" value="SFN47427.1"/>
    <property type="molecule type" value="Genomic_DNA"/>
</dbReference>
<dbReference type="AlphaFoldDB" id="A0A1I4ZB71"/>
<dbReference type="SUPFAM" id="SSF49464">
    <property type="entry name" value="Carboxypeptidase regulatory domain-like"/>
    <property type="match status" value="1"/>
</dbReference>
<keyword evidence="4" id="KW-0732">Signal</keyword>
<dbReference type="SUPFAM" id="SSF56935">
    <property type="entry name" value="Porins"/>
    <property type="match status" value="1"/>
</dbReference>
<keyword evidence="2" id="KW-0472">Membrane</keyword>
<evidence type="ECO:0000256" key="4">
    <source>
        <dbReference type="SAM" id="SignalP"/>
    </source>
</evidence>
<dbReference type="STRING" id="649333.SAMN04487989_101681"/>
<dbReference type="PANTHER" id="PTHR40980">
    <property type="entry name" value="PLUG DOMAIN-CONTAINING PROTEIN"/>
    <property type="match status" value="1"/>
</dbReference>
<dbReference type="PANTHER" id="PTHR40980:SF4">
    <property type="entry name" value="TONB-DEPENDENT RECEPTOR-LIKE BETA-BARREL DOMAIN-CONTAINING PROTEIN"/>
    <property type="match status" value="1"/>
</dbReference>
<evidence type="ECO:0000313" key="6">
    <source>
        <dbReference type="EMBL" id="SFN47427.1"/>
    </source>
</evidence>
<accession>A0A1I4ZB71</accession>
<evidence type="ECO:0000256" key="3">
    <source>
        <dbReference type="ARBA" id="ARBA00023237"/>
    </source>
</evidence>